<dbReference type="AlphaFoldDB" id="A0A371GC16"/>
<gene>
    <name evidence="1" type="ORF">CR513_30356</name>
</gene>
<reference evidence="1" key="1">
    <citation type="submission" date="2018-05" db="EMBL/GenBank/DDBJ databases">
        <title>Draft genome of Mucuna pruriens seed.</title>
        <authorList>
            <person name="Nnadi N.E."/>
            <person name="Vos R."/>
            <person name="Hasami M.H."/>
            <person name="Devisetty U.K."/>
            <person name="Aguiy J.C."/>
        </authorList>
    </citation>
    <scope>NUCLEOTIDE SEQUENCE [LARGE SCALE GENOMIC DNA]</scope>
    <source>
        <strain evidence="1">JCA_2017</strain>
    </source>
</reference>
<comment type="caution">
    <text evidence="1">The sequence shown here is derived from an EMBL/GenBank/DDBJ whole genome shotgun (WGS) entry which is preliminary data.</text>
</comment>
<feature type="non-terminal residue" evidence="1">
    <location>
        <position position="1"/>
    </location>
</feature>
<protein>
    <submittedName>
        <fullName evidence="1">Uncharacterized protein</fullName>
    </submittedName>
</protein>
<dbReference type="PANTHER" id="PTHR35046">
    <property type="entry name" value="ZINC KNUCKLE (CCHC-TYPE) FAMILY PROTEIN"/>
    <property type="match status" value="1"/>
</dbReference>
<dbReference type="Proteomes" id="UP000257109">
    <property type="component" value="Unassembled WGS sequence"/>
</dbReference>
<name>A0A371GC16_MUCPR</name>
<organism evidence="1 2">
    <name type="scientific">Mucuna pruriens</name>
    <name type="common">Velvet bean</name>
    <name type="synonym">Dolichos pruriens</name>
    <dbReference type="NCBI Taxonomy" id="157652"/>
    <lineage>
        <taxon>Eukaryota</taxon>
        <taxon>Viridiplantae</taxon>
        <taxon>Streptophyta</taxon>
        <taxon>Embryophyta</taxon>
        <taxon>Tracheophyta</taxon>
        <taxon>Spermatophyta</taxon>
        <taxon>Magnoliopsida</taxon>
        <taxon>eudicotyledons</taxon>
        <taxon>Gunneridae</taxon>
        <taxon>Pentapetalae</taxon>
        <taxon>rosids</taxon>
        <taxon>fabids</taxon>
        <taxon>Fabales</taxon>
        <taxon>Fabaceae</taxon>
        <taxon>Papilionoideae</taxon>
        <taxon>50 kb inversion clade</taxon>
        <taxon>NPAAA clade</taxon>
        <taxon>indigoferoid/millettioid clade</taxon>
        <taxon>Phaseoleae</taxon>
        <taxon>Mucuna</taxon>
    </lineage>
</organism>
<sequence length="124" mass="13633">MEGKPPNPVPGSKCSTLHYPNKRSMIVKEDGIVDSASSSFESSTKSESDASYQYSLDEEGYLLVVRRKLSLIVAIMSTLSCCSGNNVNIASTRLVKKLKLPTLDHPKPYKLQWLNSEGEIVVAK</sequence>
<proteinExistence type="predicted"/>
<keyword evidence="2" id="KW-1185">Reference proteome</keyword>
<evidence type="ECO:0000313" key="2">
    <source>
        <dbReference type="Proteomes" id="UP000257109"/>
    </source>
</evidence>
<dbReference type="EMBL" id="QJKJ01006054">
    <property type="protein sequence ID" value="RDX88100.1"/>
    <property type="molecule type" value="Genomic_DNA"/>
</dbReference>
<dbReference type="PANTHER" id="PTHR35046:SF21">
    <property type="entry name" value="RETROTRANSPOSON GAG DOMAIN-CONTAINING PROTEIN-RELATED"/>
    <property type="match status" value="1"/>
</dbReference>
<evidence type="ECO:0000313" key="1">
    <source>
        <dbReference type="EMBL" id="RDX88100.1"/>
    </source>
</evidence>
<accession>A0A371GC16</accession>